<reference evidence="2 3" key="1">
    <citation type="submission" date="2023-11" db="EMBL/GenBank/DDBJ databases">
        <title>Peredibacter starrii A3.12.</title>
        <authorList>
            <person name="Mitchell R.J."/>
        </authorList>
    </citation>
    <scope>NUCLEOTIDE SEQUENCE [LARGE SCALE GENOMIC DNA]</scope>
    <source>
        <strain evidence="2 3">A3.12</strain>
    </source>
</reference>
<sequence>MKLLTAISVLMFALSAFATSQTKTFFYDGTQDTAMMSLRAEKTHTEYRYEQRYTTCYRQETYWQTICRPGPQGQHVCTQTPVTRTVSYPCWQTVSVPYEVHDYFVEATVDLSFAKIAEGLTPGETIKATLDGDRLSLSAVGSKKFFVMQTKQDIQTQMTGGLKLIDASYGIELVEAASIVKALEVTNIGIKNDVLNIKMGPIAVRDHLGFSLDIKKNPVLGSSTTLFDRELSANEIMINSQETSSDAQININKLGVELGSGRHTLTAKIFFKHAGELLNGRQFETTSASRTLIYKR</sequence>
<dbReference type="Proteomes" id="UP001324634">
    <property type="component" value="Chromosome"/>
</dbReference>
<gene>
    <name evidence="2" type="ORF">SOO65_05875</name>
</gene>
<evidence type="ECO:0008006" key="4">
    <source>
        <dbReference type="Google" id="ProtNLM"/>
    </source>
</evidence>
<evidence type="ECO:0000256" key="1">
    <source>
        <dbReference type="SAM" id="SignalP"/>
    </source>
</evidence>
<accession>A0AAX4HTH6</accession>
<keyword evidence="1" id="KW-0732">Signal</keyword>
<organism evidence="2 3">
    <name type="scientific">Peredibacter starrii</name>
    <dbReference type="NCBI Taxonomy" id="28202"/>
    <lineage>
        <taxon>Bacteria</taxon>
        <taxon>Pseudomonadati</taxon>
        <taxon>Bdellovibrionota</taxon>
        <taxon>Bacteriovoracia</taxon>
        <taxon>Bacteriovoracales</taxon>
        <taxon>Bacteriovoracaceae</taxon>
        <taxon>Peredibacter</taxon>
    </lineage>
</organism>
<name>A0AAX4HTH6_9BACT</name>
<evidence type="ECO:0000313" key="2">
    <source>
        <dbReference type="EMBL" id="WPU66270.1"/>
    </source>
</evidence>
<evidence type="ECO:0000313" key="3">
    <source>
        <dbReference type="Proteomes" id="UP001324634"/>
    </source>
</evidence>
<dbReference type="AlphaFoldDB" id="A0AAX4HTH6"/>
<dbReference type="EMBL" id="CP139487">
    <property type="protein sequence ID" value="WPU66270.1"/>
    <property type="molecule type" value="Genomic_DNA"/>
</dbReference>
<protein>
    <recommendedName>
        <fullName evidence="4">Adhesin domain-containing protein</fullName>
    </recommendedName>
</protein>
<keyword evidence="3" id="KW-1185">Reference proteome</keyword>
<feature type="signal peptide" evidence="1">
    <location>
        <begin position="1"/>
        <end position="18"/>
    </location>
</feature>
<dbReference type="KEGG" id="psti:SOO65_05875"/>
<feature type="chain" id="PRO_5043522722" description="Adhesin domain-containing protein" evidence="1">
    <location>
        <begin position="19"/>
        <end position="296"/>
    </location>
</feature>
<dbReference type="RefSeq" id="WP_321398313.1">
    <property type="nucleotide sequence ID" value="NZ_CP139487.1"/>
</dbReference>
<proteinExistence type="predicted"/>